<dbReference type="Proteomes" id="UP001473302">
    <property type="component" value="Unassembled WGS sequence"/>
</dbReference>
<name>A0ABP9YWM1_9FUNG</name>
<organism evidence="1 2">
    <name type="scientific">Mucor flavus</name>
    <dbReference type="NCBI Taxonomy" id="439312"/>
    <lineage>
        <taxon>Eukaryota</taxon>
        <taxon>Fungi</taxon>
        <taxon>Fungi incertae sedis</taxon>
        <taxon>Mucoromycota</taxon>
        <taxon>Mucoromycotina</taxon>
        <taxon>Mucoromycetes</taxon>
        <taxon>Mucorales</taxon>
        <taxon>Mucorineae</taxon>
        <taxon>Mucoraceae</taxon>
        <taxon>Mucor</taxon>
    </lineage>
</organism>
<proteinExistence type="predicted"/>
<evidence type="ECO:0000313" key="1">
    <source>
        <dbReference type="EMBL" id="GAA5811252.1"/>
    </source>
</evidence>
<keyword evidence="2" id="KW-1185">Reference proteome</keyword>
<accession>A0ABP9YWM1</accession>
<dbReference type="EMBL" id="BAABUK010000009">
    <property type="protein sequence ID" value="GAA5811252.1"/>
    <property type="molecule type" value="Genomic_DNA"/>
</dbReference>
<sequence>MREEIEKSYGFLSCVGFAGEASFPSAFIPPRSARNFYCRKGLFATYCLMVCDNKKRIIMSFPDSGAISPLEVDLTSHFSDEEYLLADSVRIASINNIPMIEERRKSTVKEAYNMNTEYRDLKKIESLRKQLDELDERDDSLLICCCGEYSGAFTQQREQDKRKLDREFQLELAKPLAPMKA</sequence>
<protein>
    <submittedName>
        <fullName evidence="1">Uncharacterized protein</fullName>
    </submittedName>
</protein>
<evidence type="ECO:0000313" key="2">
    <source>
        <dbReference type="Proteomes" id="UP001473302"/>
    </source>
</evidence>
<comment type="caution">
    <text evidence="1">The sequence shown here is derived from an EMBL/GenBank/DDBJ whole genome shotgun (WGS) entry which is preliminary data.</text>
</comment>
<reference evidence="1 2" key="1">
    <citation type="submission" date="2024-04" db="EMBL/GenBank/DDBJ databases">
        <title>genome sequences of Mucor flavus KT1a and Helicostylum pulchrum KT1b strains isolated from the surface of a dry-aged beef.</title>
        <authorList>
            <person name="Toyotome T."/>
            <person name="Hosono M."/>
            <person name="Torimaru M."/>
            <person name="Fukuda K."/>
            <person name="Mikami N."/>
        </authorList>
    </citation>
    <scope>NUCLEOTIDE SEQUENCE [LARGE SCALE GENOMIC DNA]</scope>
    <source>
        <strain evidence="1 2">KT1a</strain>
    </source>
</reference>
<gene>
    <name evidence="1" type="ORF">MFLAVUS_004685</name>
</gene>